<evidence type="ECO:0008006" key="4">
    <source>
        <dbReference type="Google" id="ProtNLM"/>
    </source>
</evidence>
<keyword evidence="3" id="KW-1185">Reference proteome</keyword>
<evidence type="ECO:0000313" key="2">
    <source>
        <dbReference type="EMBL" id="KAK1769602.1"/>
    </source>
</evidence>
<feature type="chain" id="PRO_5042512252" description="Secreted protein" evidence="1">
    <location>
        <begin position="23"/>
        <end position="88"/>
    </location>
</feature>
<sequence length="88" mass="9560">MRGSSIVALWVGLVASPGNSYATCRAVLPIPNTRRQVRGPFVLVNGGATGAGICVQSVREIDCRCLPRQIDRWTPLPQLDTRKFKPGI</sequence>
<dbReference type="GeneID" id="85306829"/>
<feature type="signal peptide" evidence="1">
    <location>
        <begin position="1"/>
        <end position="22"/>
    </location>
</feature>
<reference evidence="2" key="1">
    <citation type="submission" date="2023-06" db="EMBL/GenBank/DDBJ databases">
        <title>Genome-scale phylogeny and comparative genomics of the fungal order Sordariales.</title>
        <authorList>
            <consortium name="Lawrence Berkeley National Laboratory"/>
            <person name="Hensen N."/>
            <person name="Bonometti L."/>
            <person name="Westerberg I."/>
            <person name="Brannstrom I.O."/>
            <person name="Guillou S."/>
            <person name="Cros-Aarteil S."/>
            <person name="Calhoun S."/>
            <person name="Haridas S."/>
            <person name="Kuo A."/>
            <person name="Mondo S."/>
            <person name="Pangilinan J."/>
            <person name="Riley R."/>
            <person name="Labutti K."/>
            <person name="Andreopoulos B."/>
            <person name="Lipzen A."/>
            <person name="Chen C."/>
            <person name="Yanf M."/>
            <person name="Daum C."/>
            <person name="Ng V."/>
            <person name="Clum A."/>
            <person name="Steindorff A."/>
            <person name="Ohm R."/>
            <person name="Martin F."/>
            <person name="Silar P."/>
            <person name="Natvig D."/>
            <person name="Lalanne C."/>
            <person name="Gautier V."/>
            <person name="Ament-Velasquez S.L."/>
            <person name="Kruys A."/>
            <person name="Hutchinson M.I."/>
            <person name="Powell A.J."/>
            <person name="Barry K."/>
            <person name="Miller A.N."/>
            <person name="Grigoriev I.V."/>
            <person name="Debuchy R."/>
            <person name="Gladieux P."/>
            <person name="Thoren M.H."/>
            <person name="Johannesson H."/>
        </authorList>
    </citation>
    <scope>NUCLEOTIDE SEQUENCE</scope>
    <source>
        <strain evidence="2">8032-3</strain>
    </source>
</reference>
<gene>
    <name evidence="2" type="ORF">QBC33DRAFT_327847</name>
</gene>
<evidence type="ECO:0000256" key="1">
    <source>
        <dbReference type="SAM" id="SignalP"/>
    </source>
</evidence>
<dbReference type="Proteomes" id="UP001244011">
    <property type="component" value="Unassembled WGS sequence"/>
</dbReference>
<dbReference type="RefSeq" id="XP_060285815.1">
    <property type="nucleotide sequence ID" value="XM_060423642.1"/>
</dbReference>
<proteinExistence type="predicted"/>
<dbReference type="EMBL" id="MU839002">
    <property type="protein sequence ID" value="KAK1769602.1"/>
    <property type="molecule type" value="Genomic_DNA"/>
</dbReference>
<protein>
    <recommendedName>
        <fullName evidence="4">Secreted protein</fullName>
    </recommendedName>
</protein>
<organism evidence="2 3">
    <name type="scientific">Phialemonium atrogriseum</name>
    <dbReference type="NCBI Taxonomy" id="1093897"/>
    <lineage>
        <taxon>Eukaryota</taxon>
        <taxon>Fungi</taxon>
        <taxon>Dikarya</taxon>
        <taxon>Ascomycota</taxon>
        <taxon>Pezizomycotina</taxon>
        <taxon>Sordariomycetes</taxon>
        <taxon>Sordariomycetidae</taxon>
        <taxon>Cephalothecales</taxon>
        <taxon>Cephalothecaceae</taxon>
        <taxon>Phialemonium</taxon>
    </lineage>
</organism>
<evidence type="ECO:0000313" key="3">
    <source>
        <dbReference type="Proteomes" id="UP001244011"/>
    </source>
</evidence>
<dbReference type="AlphaFoldDB" id="A0AAJ0FJ71"/>
<name>A0AAJ0FJ71_9PEZI</name>
<comment type="caution">
    <text evidence="2">The sequence shown here is derived from an EMBL/GenBank/DDBJ whole genome shotgun (WGS) entry which is preliminary data.</text>
</comment>
<accession>A0AAJ0FJ71</accession>
<keyword evidence="1" id="KW-0732">Signal</keyword>